<evidence type="ECO:0000313" key="1">
    <source>
        <dbReference type="EMBL" id="OWK43485.1"/>
    </source>
</evidence>
<sequence>MADDGFDDPGTGSGSTLPGGFRMAVAKELNALGFAVTKWHEAGLDCTSAQGKSHALGLTNLYRRAKNADRGVWPELIRDFLKVIVSSRDNDIRVPDDLAEVADRLIVRIGAPFPAGGTAPWFQPLPGTDLVTSLVIDSEQYMTYVTRDMIEKSTRPPGEWLDRALENLRAAAPSTWLRELHAESGVLVGHANDSYDAARALVLGDLRDPGPGGWLVAVPARDWLFALPVSPAKVAYFHLLKILAEKNHAREPYPISNKVYWVRGRQWQILSIEIEGGTVRLSPSPEFAAALGFANDGEDPGGATAG</sequence>
<keyword evidence="2" id="KW-1185">Reference proteome</keyword>
<accession>A0A225E473</accession>
<name>A0A225E473_9BACT</name>
<comment type="caution">
    <text evidence="1">The sequence shown here is derived from an EMBL/GenBank/DDBJ whole genome shotgun (WGS) entry which is preliminary data.</text>
</comment>
<evidence type="ECO:0000313" key="2">
    <source>
        <dbReference type="Proteomes" id="UP000214646"/>
    </source>
</evidence>
<dbReference type="Proteomes" id="UP000214646">
    <property type="component" value="Unassembled WGS sequence"/>
</dbReference>
<dbReference type="OrthoDB" id="280176at2"/>
<organism evidence="1 2">
    <name type="scientific">Fimbriiglobus ruber</name>
    <dbReference type="NCBI Taxonomy" id="1908690"/>
    <lineage>
        <taxon>Bacteria</taxon>
        <taxon>Pseudomonadati</taxon>
        <taxon>Planctomycetota</taxon>
        <taxon>Planctomycetia</taxon>
        <taxon>Gemmatales</taxon>
        <taxon>Gemmataceae</taxon>
        <taxon>Fimbriiglobus</taxon>
    </lineage>
</organism>
<gene>
    <name evidence="1" type="ORF">FRUB_03084</name>
</gene>
<dbReference type="EMBL" id="NIDE01000004">
    <property type="protein sequence ID" value="OWK43485.1"/>
    <property type="molecule type" value="Genomic_DNA"/>
</dbReference>
<protein>
    <submittedName>
        <fullName evidence="1">Uncharacterized protein</fullName>
    </submittedName>
</protein>
<reference evidence="2" key="1">
    <citation type="submission" date="2017-06" db="EMBL/GenBank/DDBJ databases">
        <title>Genome analysis of Fimbriiglobus ruber SP5, the first member of the order Planctomycetales with confirmed chitinolytic capability.</title>
        <authorList>
            <person name="Ravin N.V."/>
            <person name="Rakitin A.L."/>
            <person name="Ivanova A.A."/>
            <person name="Beletsky A.V."/>
            <person name="Kulichevskaya I.S."/>
            <person name="Mardanov A.V."/>
            <person name="Dedysh S.N."/>
        </authorList>
    </citation>
    <scope>NUCLEOTIDE SEQUENCE [LARGE SCALE GENOMIC DNA]</scope>
    <source>
        <strain evidence="2">SP5</strain>
    </source>
</reference>
<proteinExistence type="predicted"/>
<dbReference type="RefSeq" id="WP_088254314.1">
    <property type="nucleotide sequence ID" value="NZ_NIDE01000004.1"/>
</dbReference>
<dbReference type="AlphaFoldDB" id="A0A225E473"/>